<organism evidence="1">
    <name type="scientific">termite gut metagenome</name>
    <dbReference type="NCBI Taxonomy" id="433724"/>
    <lineage>
        <taxon>unclassified sequences</taxon>
        <taxon>metagenomes</taxon>
        <taxon>organismal metagenomes</taxon>
    </lineage>
</organism>
<protein>
    <submittedName>
        <fullName evidence="1">Uncharacterized protein</fullName>
    </submittedName>
</protein>
<reference evidence="1" key="1">
    <citation type="submission" date="2019-03" db="EMBL/GenBank/DDBJ databases">
        <title>Single cell metagenomics reveals metabolic interactions within the superorganism composed of flagellate Streblomastix strix and complex community of Bacteroidetes bacteria on its surface.</title>
        <authorList>
            <person name="Treitli S.C."/>
            <person name="Kolisko M."/>
            <person name="Husnik F."/>
            <person name="Keeling P."/>
            <person name="Hampl V."/>
        </authorList>
    </citation>
    <scope>NUCLEOTIDE SEQUENCE</scope>
    <source>
        <strain evidence="1">STM</strain>
    </source>
</reference>
<dbReference type="EMBL" id="SNRY01002963">
    <property type="protein sequence ID" value="KAA6322763.1"/>
    <property type="molecule type" value="Genomic_DNA"/>
</dbReference>
<sequence length="64" mass="7302">MEKGERVKAAPAVTGLDNWIEGIIIDIEDNPFRGLVISIKDEKGCIYWGESKYFKFVEYVCDCV</sequence>
<evidence type="ECO:0000313" key="1">
    <source>
        <dbReference type="EMBL" id="KAA6322763.1"/>
    </source>
</evidence>
<dbReference type="AlphaFoldDB" id="A0A5J4QQ54"/>
<gene>
    <name evidence="1" type="ORF">EZS27_027721</name>
</gene>
<proteinExistence type="predicted"/>
<name>A0A5J4QQ54_9ZZZZ</name>
<accession>A0A5J4QQ54</accession>
<comment type="caution">
    <text evidence="1">The sequence shown here is derived from an EMBL/GenBank/DDBJ whole genome shotgun (WGS) entry which is preliminary data.</text>
</comment>